<dbReference type="AlphaFoldDB" id="A0A836CDC3"/>
<evidence type="ECO:0000313" key="2">
    <source>
        <dbReference type="EMBL" id="KAG5181527.1"/>
    </source>
</evidence>
<sequence>MATAGTAAVPIPPAPSGDSCGATDDDFGWYVAADAAEEGDTVQWGAPCDAANGVRQRSALEAACSSAQHSPKGRSCNNDRQQWQSYQHRSKMRNLQGVASSSAHDGSSSRSLSPAFHLLHDVVGGNGAGTCRERFTQERRCTVPLVRSVLEFVAVEPSALPYYQSSSQSGAGDAEHVSDYAIGISAVRIASGRHAEYQVVFSSDKGTWTAWRRYTQFKALMDQATKILSSGGSHSTVWERLQRDMKLGRCLDPDYLALKRRYLECYLSQLLFALPTADLLQRFVTADDRRSIFGMTGFLGAAPRSKC</sequence>
<proteinExistence type="predicted"/>
<name>A0A836CDC3_9STRA</name>
<evidence type="ECO:0008006" key="4">
    <source>
        <dbReference type="Google" id="ProtNLM"/>
    </source>
</evidence>
<evidence type="ECO:0000313" key="3">
    <source>
        <dbReference type="Proteomes" id="UP000664859"/>
    </source>
</evidence>
<dbReference type="SUPFAM" id="SSF64268">
    <property type="entry name" value="PX domain"/>
    <property type="match status" value="1"/>
</dbReference>
<keyword evidence="3" id="KW-1185">Reference proteome</keyword>
<comment type="caution">
    <text evidence="2">The sequence shown here is derived from an EMBL/GenBank/DDBJ whole genome shotgun (WGS) entry which is preliminary data.</text>
</comment>
<dbReference type="EMBL" id="JAFCMP010000323">
    <property type="protein sequence ID" value="KAG5181527.1"/>
    <property type="molecule type" value="Genomic_DNA"/>
</dbReference>
<feature type="compositionally biased region" description="Low complexity" evidence="1">
    <location>
        <begin position="100"/>
        <end position="111"/>
    </location>
</feature>
<feature type="region of interest" description="Disordered" evidence="1">
    <location>
        <begin position="66"/>
        <end position="111"/>
    </location>
</feature>
<protein>
    <recommendedName>
        <fullName evidence="4">PX domain-containing protein</fullName>
    </recommendedName>
</protein>
<dbReference type="GO" id="GO:0035091">
    <property type="term" value="F:phosphatidylinositol binding"/>
    <property type="evidence" value="ECO:0007669"/>
    <property type="project" value="InterPro"/>
</dbReference>
<dbReference type="Gene3D" id="3.30.1520.10">
    <property type="entry name" value="Phox-like domain"/>
    <property type="match status" value="1"/>
</dbReference>
<organism evidence="2 3">
    <name type="scientific">Tribonema minus</name>
    <dbReference type="NCBI Taxonomy" id="303371"/>
    <lineage>
        <taxon>Eukaryota</taxon>
        <taxon>Sar</taxon>
        <taxon>Stramenopiles</taxon>
        <taxon>Ochrophyta</taxon>
        <taxon>PX clade</taxon>
        <taxon>Xanthophyceae</taxon>
        <taxon>Tribonematales</taxon>
        <taxon>Tribonemataceae</taxon>
        <taxon>Tribonema</taxon>
    </lineage>
</organism>
<reference evidence="2" key="1">
    <citation type="submission" date="2021-02" db="EMBL/GenBank/DDBJ databases">
        <title>First Annotated Genome of the Yellow-green Alga Tribonema minus.</title>
        <authorList>
            <person name="Mahan K.M."/>
        </authorList>
    </citation>
    <scope>NUCLEOTIDE SEQUENCE</scope>
    <source>
        <strain evidence="2">UTEX B ZZ1240</strain>
    </source>
</reference>
<dbReference type="InterPro" id="IPR036871">
    <property type="entry name" value="PX_dom_sf"/>
</dbReference>
<feature type="region of interest" description="Disordered" evidence="1">
    <location>
        <begin position="1"/>
        <end position="22"/>
    </location>
</feature>
<feature type="compositionally biased region" description="Polar residues" evidence="1">
    <location>
        <begin position="66"/>
        <end position="87"/>
    </location>
</feature>
<gene>
    <name evidence="2" type="ORF">JKP88DRAFT_321318</name>
</gene>
<accession>A0A836CDC3</accession>
<dbReference type="Proteomes" id="UP000664859">
    <property type="component" value="Unassembled WGS sequence"/>
</dbReference>
<evidence type="ECO:0000256" key="1">
    <source>
        <dbReference type="SAM" id="MobiDB-lite"/>
    </source>
</evidence>